<evidence type="ECO:0000256" key="5">
    <source>
        <dbReference type="ARBA" id="ARBA00022553"/>
    </source>
</evidence>
<accession>A0A6P8YDF9</accession>
<reference evidence="12 13" key="1">
    <citation type="submission" date="2025-04" db="UniProtKB">
        <authorList>
            <consortium name="RefSeq"/>
        </authorList>
    </citation>
    <scope>IDENTIFICATION</scope>
    <source>
        <tissue evidence="12 13">Total insect</tissue>
    </source>
</reference>
<proteinExistence type="predicted"/>
<evidence type="ECO:0000313" key="13">
    <source>
        <dbReference type="RefSeq" id="XP_034237723.1"/>
    </source>
</evidence>
<feature type="compositionally biased region" description="Basic and acidic residues" evidence="10">
    <location>
        <begin position="119"/>
        <end position="129"/>
    </location>
</feature>
<dbReference type="AlphaFoldDB" id="A0A6P8YDF9"/>
<dbReference type="InterPro" id="IPR026570">
    <property type="entry name" value="CCDC86"/>
</dbReference>
<comment type="subcellular location">
    <subcellularLocation>
        <location evidence="1">Chromosome</location>
    </subcellularLocation>
    <subcellularLocation>
        <location evidence="2">Nucleus</location>
        <location evidence="2">Nucleolus</location>
    </subcellularLocation>
</comment>
<evidence type="ECO:0000313" key="11">
    <source>
        <dbReference type="Proteomes" id="UP000515158"/>
    </source>
</evidence>
<dbReference type="OrthoDB" id="277961at2759"/>
<evidence type="ECO:0000313" key="12">
    <source>
        <dbReference type="RefSeq" id="XP_034237722.1"/>
    </source>
</evidence>
<feature type="compositionally biased region" description="Basic and acidic residues" evidence="10">
    <location>
        <begin position="86"/>
        <end position="104"/>
    </location>
</feature>
<feature type="compositionally biased region" description="Basic residues" evidence="10">
    <location>
        <begin position="108"/>
        <end position="118"/>
    </location>
</feature>
<evidence type="ECO:0000256" key="8">
    <source>
        <dbReference type="ARBA" id="ARBA00023242"/>
    </source>
</evidence>
<name>A0A6P8YDF9_THRPL</name>
<evidence type="ECO:0000256" key="10">
    <source>
        <dbReference type="SAM" id="MobiDB-lite"/>
    </source>
</evidence>
<sequence>MAIADQDAVALRIQSILNNSATEEKKTETEPEDDSSSSEDENAQKSGNVRSRRPGNRFWKNEKTRFTTLIASKGLKQSFEAQQKLRNELKHARELSRSVKEKRAQMKQAKRERRKESKRRQEENARKSEIVQVIKNPAKLKRLKKKQLRNIEKRDTLGSV</sequence>
<dbReference type="RefSeq" id="XP_034237722.1">
    <property type="nucleotide sequence ID" value="XM_034381831.1"/>
</dbReference>
<keyword evidence="6" id="KW-0164">Citrullination</keyword>
<feature type="compositionally biased region" description="Acidic residues" evidence="10">
    <location>
        <begin position="30"/>
        <end position="41"/>
    </location>
</feature>
<organism evidence="13">
    <name type="scientific">Thrips palmi</name>
    <name type="common">Melon thrips</name>
    <dbReference type="NCBI Taxonomy" id="161013"/>
    <lineage>
        <taxon>Eukaryota</taxon>
        <taxon>Metazoa</taxon>
        <taxon>Ecdysozoa</taxon>
        <taxon>Arthropoda</taxon>
        <taxon>Hexapoda</taxon>
        <taxon>Insecta</taxon>
        <taxon>Pterygota</taxon>
        <taxon>Neoptera</taxon>
        <taxon>Paraneoptera</taxon>
        <taxon>Thysanoptera</taxon>
        <taxon>Terebrantia</taxon>
        <taxon>Thripoidea</taxon>
        <taxon>Thripidae</taxon>
        <taxon>Thrips</taxon>
    </lineage>
</organism>
<dbReference type="KEGG" id="tpal:117643134"/>
<dbReference type="GeneID" id="117643134"/>
<keyword evidence="11" id="KW-1185">Reference proteome</keyword>
<evidence type="ECO:0000256" key="9">
    <source>
        <dbReference type="ARBA" id="ARBA00093307"/>
    </source>
</evidence>
<evidence type="ECO:0000256" key="6">
    <source>
        <dbReference type="ARBA" id="ARBA00022934"/>
    </source>
</evidence>
<evidence type="ECO:0000256" key="4">
    <source>
        <dbReference type="ARBA" id="ARBA00022454"/>
    </source>
</evidence>
<evidence type="ECO:0000256" key="7">
    <source>
        <dbReference type="ARBA" id="ARBA00023054"/>
    </source>
</evidence>
<keyword evidence="5" id="KW-0597">Phosphoprotein</keyword>
<evidence type="ECO:0000256" key="1">
    <source>
        <dbReference type="ARBA" id="ARBA00004286"/>
    </source>
</evidence>
<dbReference type="RefSeq" id="XP_034237723.1">
    <property type="nucleotide sequence ID" value="XM_034381832.1"/>
</dbReference>
<dbReference type="GO" id="GO:0005730">
    <property type="term" value="C:nucleolus"/>
    <property type="evidence" value="ECO:0007669"/>
    <property type="project" value="UniProtKB-SubCell"/>
</dbReference>
<keyword evidence="4" id="KW-0158">Chromosome</keyword>
<comment type="function">
    <text evidence="9">Required for proper chromosome segregation during mitosis and error-free mitotic progression.</text>
</comment>
<dbReference type="PANTHER" id="PTHR13557">
    <property type="entry name" value="COILED-COIL DOMAIN-CONTAINING PROTEIN 86"/>
    <property type="match status" value="1"/>
</dbReference>
<protein>
    <recommendedName>
        <fullName evidence="3">Coiled-coil domain-containing protein 86</fullName>
    </recommendedName>
</protein>
<evidence type="ECO:0000256" key="3">
    <source>
        <dbReference type="ARBA" id="ARBA00016738"/>
    </source>
</evidence>
<feature type="region of interest" description="Disordered" evidence="10">
    <location>
        <begin position="86"/>
        <end position="130"/>
    </location>
</feature>
<dbReference type="Proteomes" id="UP000515158">
    <property type="component" value="Unplaced"/>
</dbReference>
<keyword evidence="7" id="KW-0175">Coiled coil</keyword>
<feature type="region of interest" description="Disordered" evidence="10">
    <location>
        <begin position="15"/>
        <end position="60"/>
    </location>
</feature>
<dbReference type="PANTHER" id="PTHR13557:SF1">
    <property type="entry name" value="COILED-COIL DOMAIN-CONTAINING PROTEIN 86"/>
    <property type="match status" value="1"/>
</dbReference>
<evidence type="ECO:0000256" key="2">
    <source>
        <dbReference type="ARBA" id="ARBA00004604"/>
    </source>
</evidence>
<dbReference type="GO" id="GO:0005694">
    <property type="term" value="C:chromosome"/>
    <property type="evidence" value="ECO:0007669"/>
    <property type="project" value="UniProtKB-SubCell"/>
</dbReference>
<keyword evidence="8" id="KW-0539">Nucleus</keyword>
<gene>
    <name evidence="12 13" type="primary">LOC117643134</name>
</gene>